<evidence type="ECO:0000313" key="3">
    <source>
        <dbReference type="Proteomes" id="UP001215598"/>
    </source>
</evidence>
<accession>A0AAD7H507</accession>
<protein>
    <submittedName>
        <fullName evidence="2">Uncharacterized protein</fullName>
    </submittedName>
</protein>
<evidence type="ECO:0000256" key="1">
    <source>
        <dbReference type="SAM" id="MobiDB-lite"/>
    </source>
</evidence>
<sequence length="379" mass="39663">MRSASTSSLWSASTLTSTSRSSSSGGGPSANAKKAPAKEVPALPPFGSSNKAYLPPPVAPEIVAAQHSAPRYTYSPPAGSRVNSHARSRAGSQWGVRQLRDEARHLREARARHQPPACVPALSLPLLIRGALLLGKGNNIDPSNVAALEDRAMLAKEIGNLRTTRLAFLGILEHFSHDLNILSELCTVLIDLGDLDTCASLFQSASPRARPGSARTIPSIASSPRVHTIGSIAGEESTVIVRPCVVHRGYAGFEGAVDATPFGHRALRPAPVLSTCRGRAHAQCHARVPLASRALWTRADYVRIGGGVFLAKDIATLLPPHSRQPLQTTTPAVTLRIVAGSSAFTPFPAPTSLPQDGSGLKPERGAPHHIGAGAACSGS</sequence>
<gene>
    <name evidence="2" type="ORF">B0H16DRAFT_1814831</name>
</gene>
<feature type="region of interest" description="Disordered" evidence="1">
    <location>
        <begin position="75"/>
        <end position="94"/>
    </location>
</feature>
<organism evidence="2 3">
    <name type="scientific">Mycena metata</name>
    <dbReference type="NCBI Taxonomy" id="1033252"/>
    <lineage>
        <taxon>Eukaryota</taxon>
        <taxon>Fungi</taxon>
        <taxon>Dikarya</taxon>
        <taxon>Basidiomycota</taxon>
        <taxon>Agaricomycotina</taxon>
        <taxon>Agaricomycetes</taxon>
        <taxon>Agaricomycetidae</taxon>
        <taxon>Agaricales</taxon>
        <taxon>Marasmiineae</taxon>
        <taxon>Mycenaceae</taxon>
        <taxon>Mycena</taxon>
    </lineage>
</organism>
<comment type="caution">
    <text evidence="2">The sequence shown here is derived from an EMBL/GenBank/DDBJ whole genome shotgun (WGS) entry which is preliminary data.</text>
</comment>
<proteinExistence type="predicted"/>
<evidence type="ECO:0000313" key="2">
    <source>
        <dbReference type="EMBL" id="KAJ7712138.1"/>
    </source>
</evidence>
<reference evidence="2" key="1">
    <citation type="submission" date="2023-03" db="EMBL/GenBank/DDBJ databases">
        <title>Massive genome expansion in bonnet fungi (Mycena s.s.) driven by repeated elements and novel gene families across ecological guilds.</title>
        <authorList>
            <consortium name="Lawrence Berkeley National Laboratory"/>
            <person name="Harder C.B."/>
            <person name="Miyauchi S."/>
            <person name="Viragh M."/>
            <person name="Kuo A."/>
            <person name="Thoen E."/>
            <person name="Andreopoulos B."/>
            <person name="Lu D."/>
            <person name="Skrede I."/>
            <person name="Drula E."/>
            <person name="Henrissat B."/>
            <person name="Morin E."/>
            <person name="Kohler A."/>
            <person name="Barry K."/>
            <person name="LaButti K."/>
            <person name="Morin E."/>
            <person name="Salamov A."/>
            <person name="Lipzen A."/>
            <person name="Mereny Z."/>
            <person name="Hegedus B."/>
            <person name="Baldrian P."/>
            <person name="Stursova M."/>
            <person name="Weitz H."/>
            <person name="Taylor A."/>
            <person name="Grigoriev I.V."/>
            <person name="Nagy L.G."/>
            <person name="Martin F."/>
            <person name="Kauserud H."/>
        </authorList>
    </citation>
    <scope>NUCLEOTIDE SEQUENCE</scope>
    <source>
        <strain evidence="2">CBHHK182m</strain>
    </source>
</reference>
<feature type="compositionally biased region" description="Low complexity" evidence="1">
    <location>
        <begin position="1"/>
        <end position="23"/>
    </location>
</feature>
<dbReference type="AlphaFoldDB" id="A0AAD7H507"/>
<name>A0AAD7H507_9AGAR</name>
<keyword evidence="3" id="KW-1185">Reference proteome</keyword>
<dbReference type="EMBL" id="JARKIB010000376">
    <property type="protein sequence ID" value="KAJ7712138.1"/>
    <property type="molecule type" value="Genomic_DNA"/>
</dbReference>
<dbReference type="Proteomes" id="UP001215598">
    <property type="component" value="Unassembled WGS sequence"/>
</dbReference>
<feature type="region of interest" description="Disordered" evidence="1">
    <location>
        <begin position="352"/>
        <end position="379"/>
    </location>
</feature>
<feature type="region of interest" description="Disordered" evidence="1">
    <location>
        <begin position="1"/>
        <end position="43"/>
    </location>
</feature>